<dbReference type="PROSITE" id="PS01344">
    <property type="entry name" value="FRATAXIN_1"/>
    <property type="match status" value="1"/>
</dbReference>
<dbReference type="GO" id="GO:0008199">
    <property type="term" value="F:ferric iron binding"/>
    <property type="evidence" value="ECO:0007669"/>
    <property type="project" value="InterPro"/>
</dbReference>
<comment type="function">
    <text evidence="4">Involved in iron-sulfur (Fe-S) cluster assembly. May act as a regulator of Fe-S biogenesis.</text>
</comment>
<dbReference type="Proteomes" id="UP000273143">
    <property type="component" value="Chromosome"/>
</dbReference>
<dbReference type="PANTHER" id="PTHR16821:SF2">
    <property type="entry name" value="FRATAXIN, MITOCHONDRIAL"/>
    <property type="match status" value="1"/>
</dbReference>
<dbReference type="NCBIfam" id="TIGR03421">
    <property type="entry name" value="FeS_CyaY"/>
    <property type="match status" value="1"/>
</dbReference>
<keyword evidence="3 4" id="KW-0408">Iron</keyword>
<gene>
    <name evidence="4 5" type="primary">cyaY</name>
    <name evidence="5" type="ORF">DM558_11430</name>
</gene>
<name>A0A3Q9JLY4_9GAMM</name>
<dbReference type="PROSITE" id="PS50810">
    <property type="entry name" value="FRATAXIN_2"/>
    <property type="match status" value="1"/>
</dbReference>
<evidence type="ECO:0000256" key="2">
    <source>
        <dbReference type="ARBA" id="ARBA00022723"/>
    </source>
</evidence>
<evidence type="ECO:0000256" key="4">
    <source>
        <dbReference type="HAMAP-Rule" id="MF_00142"/>
    </source>
</evidence>
<dbReference type="InterPro" id="IPR036524">
    <property type="entry name" value="Frataxin/CyaY_sf"/>
</dbReference>
<reference evidence="6" key="1">
    <citation type="submission" date="2018-06" db="EMBL/GenBank/DDBJ databases">
        <title>Complete genome of Pseudomonas insecticola strain QZS01.</title>
        <authorList>
            <person name="Wang J."/>
            <person name="Su Q."/>
        </authorList>
    </citation>
    <scope>NUCLEOTIDE SEQUENCE [LARGE SCALE GENOMIC DNA]</scope>
    <source>
        <strain evidence="6">QZS01</strain>
    </source>
</reference>
<dbReference type="InterPro" id="IPR020895">
    <property type="entry name" value="Frataxin_CS"/>
</dbReference>
<dbReference type="RefSeq" id="WP_127164105.1">
    <property type="nucleotide sequence ID" value="NZ_CP029822.1"/>
</dbReference>
<accession>A0A3Q9JLY4</accession>
<evidence type="ECO:0000313" key="6">
    <source>
        <dbReference type="Proteomes" id="UP000273143"/>
    </source>
</evidence>
<dbReference type="EMBL" id="CP029822">
    <property type="protein sequence ID" value="AZS51344.1"/>
    <property type="molecule type" value="Genomic_DNA"/>
</dbReference>
<evidence type="ECO:0000256" key="1">
    <source>
        <dbReference type="ARBA" id="ARBA00008183"/>
    </source>
</evidence>
<organism evidence="5 6">
    <name type="scientific">Entomomonas moraniae</name>
    <dbReference type="NCBI Taxonomy" id="2213226"/>
    <lineage>
        <taxon>Bacteria</taxon>
        <taxon>Pseudomonadati</taxon>
        <taxon>Pseudomonadota</taxon>
        <taxon>Gammaproteobacteria</taxon>
        <taxon>Pseudomonadales</taxon>
        <taxon>Pseudomonadaceae</taxon>
        <taxon>Entomomonas</taxon>
    </lineage>
</organism>
<dbReference type="GO" id="GO:0008198">
    <property type="term" value="F:ferrous iron binding"/>
    <property type="evidence" value="ECO:0007669"/>
    <property type="project" value="TreeGrafter"/>
</dbReference>
<dbReference type="SMART" id="SM01219">
    <property type="entry name" value="Frataxin_Cyay"/>
    <property type="match status" value="1"/>
</dbReference>
<dbReference type="InterPro" id="IPR002908">
    <property type="entry name" value="Frataxin/CyaY"/>
</dbReference>
<comment type="similarity">
    <text evidence="1 4">Belongs to the frataxin family.</text>
</comment>
<proteinExistence type="inferred from homology"/>
<dbReference type="InterPro" id="IPR047584">
    <property type="entry name" value="CyaY"/>
</dbReference>
<dbReference type="GO" id="GO:0005829">
    <property type="term" value="C:cytosol"/>
    <property type="evidence" value="ECO:0007669"/>
    <property type="project" value="TreeGrafter"/>
</dbReference>
<dbReference type="KEGG" id="emo:DM558_11430"/>
<keyword evidence="2 4" id="KW-0479">Metal-binding</keyword>
<evidence type="ECO:0000313" key="5">
    <source>
        <dbReference type="EMBL" id="AZS51344.1"/>
    </source>
</evidence>
<dbReference type="PANTHER" id="PTHR16821">
    <property type="entry name" value="FRATAXIN"/>
    <property type="match status" value="1"/>
</dbReference>
<protein>
    <recommendedName>
        <fullName evidence="4">Iron-sulfur cluster assembly protein CyaY</fullName>
    </recommendedName>
</protein>
<dbReference type="HAMAP" id="MF_00142">
    <property type="entry name" value="CyaY"/>
    <property type="match status" value="1"/>
</dbReference>
<dbReference type="AlphaFoldDB" id="A0A3Q9JLY4"/>
<dbReference type="GO" id="GO:0016226">
    <property type="term" value="P:iron-sulfur cluster assembly"/>
    <property type="evidence" value="ECO:0007669"/>
    <property type="project" value="UniProtKB-UniRule"/>
</dbReference>
<sequence length="108" mass="12135">MKLDESKYHQLVDQLQQRVEEVLDEADFDVDMANGILTIDFDKGGKIILSRQPALLQLWVAAKSGGYHLVYDEAAAIWYVLNSHESLGDLLARLVSEQSGEQLNFEGL</sequence>
<dbReference type="SUPFAM" id="SSF55387">
    <property type="entry name" value="Frataxin/Nqo15-like"/>
    <property type="match status" value="1"/>
</dbReference>
<keyword evidence="6" id="KW-1185">Reference proteome</keyword>
<dbReference type="Gene3D" id="3.30.920.10">
    <property type="entry name" value="Frataxin/CyaY"/>
    <property type="match status" value="1"/>
</dbReference>
<dbReference type="Pfam" id="PF01491">
    <property type="entry name" value="Frataxin_Cyay"/>
    <property type="match status" value="1"/>
</dbReference>
<evidence type="ECO:0000256" key="3">
    <source>
        <dbReference type="ARBA" id="ARBA00023004"/>
    </source>
</evidence>